<dbReference type="GO" id="GO:0003677">
    <property type="term" value="F:DNA binding"/>
    <property type="evidence" value="ECO:0007669"/>
    <property type="project" value="UniProtKB-KW"/>
</dbReference>
<reference evidence="6 7" key="1">
    <citation type="submission" date="2016-11" db="EMBL/GenBank/DDBJ databases">
        <title>Draft Genome Sequences of Nine Cyanobacterial Strains from Diverse Habitats.</title>
        <authorList>
            <person name="Zhu T."/>
            <person name="Hou S."/>
            <person name="Lu X."/>
            <person name="Hess W.R."/>
        </authorList>
    </citation>
    <scope>NUCLEOTIDE SEQUENCE [LARGE SCALE GENOMIC DNA]</scope>
    <source>
        <strain evidence="6 7">NIES-30</strain>
    </source>
</reference>
<gene>
    <name evidence="6" type="ORF">NIES30_13260</name>
</gene>
<keyword evidence="4" id="KW-0804">Transcription</keyword>
<keyword evidence="3 6" id="KW-0238">DNA-binding</keyword>
<dbReference type="SUPFAM" id="SSF100950">
    <property type="entry name" value="NagB/RpiA/CoA transferase-like"/>
    <property type="match status" value="1"/>
</dbReference>
<dbReference type="InterPro" id="IPR036388">
    <property type="entry name" value="WH-like_DNA-bd_sf"/>
</dbReference>
<organism evidence="6 7">
    <name type="scientific">Phormidium tenue NIES-30</name>
    <dbReference type="NCBI Taxonomy" id="549789"/>
    <lineage>
        <taxon>Bacteria</taxon>
        <taxon>Bacillati</taxon>
        <taxon>Cyanobacteriota</taxon>
        <taxon>Cyanophyceae</taxon>
        <taxon>Oscillatoriophycideae</taxon>
        <taxon>Oscillatoriales</taxon>
        <taxon>Oscillatoriaceae</taxon>
        <taxon>Phormidium</taxon>
    </lineage>
</organism>
<dbReference type="OrthoDB" id="7065657at2"/>
<dbReference type="PANTHER" id="PTHR34294:SF1">
    <property type="entry name" value="TRANSCRIPTIONAL REGULATOR LSRR"/>
    <property type="match status" value="1"/>
</dbReference>
<sequence length="329" mass="35384">MGDIYAEKRDVRRLAQQGHRKLDLAAHAAWLYYIAGNTQEEIAAKLNVSRQAAQRLVALAVSEKLIKFRLDHPLSHCIALAEALRDRFDLAMCEVVPDPAVGGDLYDGLGVCAATYLETYLVARTPSILAFSSGRTLRAMVDQIPSMDQPQHKIVSIVGNMSHYGLAGRHEVVMHLSDRVGSQTYPVPTPAVATSVEERDLLQTQRSFLAVKALAEQAKVTFVGVSHIAWNAPLHEDGFINDAELTELIELGAVGEIAGWAFNSQGKLLQAGTNSRVAGVPLEQPAQRLIIGVAGGTRKAEAILAALQGRLISGLITDEAAATAILIKG</sequence>
<dbReference type="AlphaFoldDB" id="A0A1U7J4E4"/>
<dbReference type="Pfam" id="PF04198">
    <property type="entry name" value="Sugar-bind"/>
    <property type="match status" value="1"/>
</dbReference>
<dbReference type="PANTHER" id="PTHR34294">
    <property type="entry name" value="TRANSCRIPTIONAL REGULATOR-RELATED"/>
    <property type="match status" value="1"/>
</dbReference>
<proteinExistence type="inferred from homology"/>
<evidence type="ECO:0000256" key="4">
    <source>
        <dbReference type="ARBA" id="ARBA00023163"/>
    </source>
</evidence>
<evidence type="ECO:0000256" key="3">
    <source>
        <dbReference type="ARBA" id="ARBA00023125"/>
    </source>
</evidence>
<evidence type="ECO:0000313" key="6">
    <source>
        <dbReference type="EMBL" id="OKH47436.1"/>
    </source>
</evidence>
<comment type="caution">
    <text evidence="6">The sequence shown here is derived from an EMBL/GenBank/DDBJ whole genome shotgun (WGS) entry which is preliminary data.</text>
</comment>
<evidence type="ECO:0000259" key="5">
    <source>
        <dbReference type="Pfam" id="PF04198"/>
    </source>
</evidence>
<dbReference type="Gene3D" id="3.40.50.1360">
    <property type="match status" value="1"/>
</dbReference>
<keyword evidence="7" id="KW-1185">Reference proteome</keyword>
<comment type="similarity">
    <text evidence="1">Belongs to the SorC transcriptional regulatory family.</text>
</comment>
<evidence type="ECO:0000313" key="7">
    <source>
        <dbReference type="Proteomes" id="UP000185557"/>
    </source>
</evidence>
<keyword evidence="2" id="KW-0805">Transcription regulation</keyword>
<dbReference type="RefSeq" id="WP_073608912.1">
    <property type="nucleotide sequence ID" value="NZ_MRCG01000009.1"/>
</dbReference>
<dbReference type="InterPro" id="IPR051054">
    <property type="entry name" value="SorC_transcr_regulators"/>
</dbReference>
<feature type="domain" description="Sugar-binding" evidence="5">
    <location>
        <begin position="73"/>
        <end position="326"/>
    </location>
</feature>
<dbReference type="Gene3D" id="1.10.10.10">
    <property type="entry name" value="Winged helix-like DNA-binding domain superfamily/Winged helix DNA-binding domain"/>
    <property type="match status" value="1"/>
</dbReference>
<dbReference type="InterPro" id="IPR007324">
    <property type="entry name" value="Sugar-bd_dom_put"/>
</dbReference>
<dbReference type="STRING" id="549789.NIES30_13260"/>
<dbReference type="InterPro" id="IPR037171">
    <property type="entry name" value="NagB/RpiA_transferase-like"/>
</dbReference>
<dbReference type="Proteomes" id="UP000185557">
    <property type="component" value="Unassembled WGS sequence"/>
</dbReference>
<accession>A0A1U7J4E4</accession>
<protein>
    <submittedName>
        <fullName evidence="6">DNA-binding transcriptional regulator</fullName>
    </submittedName>
</protein>
<dbReference type="EMBL" id="MRCG01000009">
    <property type="protein sequence ID" value="OKH47436.1"/>
    <property type="molecule type" value="Genomic_DNA"/>
</dbReference>
<name>A0A1U7J4E4_9CYAN</name>
<evidence type="ECO:0000256" key="1">
    <source>
        <dbReference type="ARBA" id="ARBA00010466"/>
    </source>
</evidence>
<dbReference type="GO" id="GO:0030246">
    <property type="term" value="F:carbohydrate binding"/>
    <property type="evidence" value="ECO:0007669"/>
    <property type="project" value="InterPro"/>
</dbReference>
<evidence type="ECO:0000256" key="2">
    <source>
        <dbReference type="ARBA" id="ARBA00023015"/>
    </source>
</evidence>